<gene>
    <name evidence="1" type="ORF">POL58_41220</name>
</gene>
<comment type="caution">
    <text evidence="1">The sequence shown here is derived from an EMBL/GenBank/DDBJ whole genome shotgun (WGS) entry which is preliminary data.</text>
</comment>
<protein>
    <submittedName>
        <fullName evidence="1">Uncharacterized protein</fullName>
    </submittedName>
</protein>
<dbReference type="Proteomes" id="UP001217838">
    <property type="component" value="Unassembled WGS sequence"/>
</dbReference>
<reference evidence="1 2" key="1">
    <citation type="submission" date="2022-11" db="EMBL/GenBank/DDBJ databases">
        <title>Minimal conservation of predation-associated metabolite biosynthetic gene clusters underscores biosynthetic potential of Myxococcota including descriptions for ten novel species: Archangium lansinium sp. nov., Myxococcus landrumus sp. nov., Nannocystis bai.</title>
        <authorList>
            <person name="Ahearne A."/>
            <person name="Stevens C."/>
            <person name="Dowd S."/>
        </authorList>
    </citation>
    <scope>NUCLEOTIDE SEQUENCE [LARGE SCALE GENOMIC DNA]</scope>
    <source>
        <strain evidence="1 2">NCELM</strain>
    </source>
</reference>
<dbReference type="EMBL" id="JAQNDN010000024">
    <property type="protein sequence ID" value="MDC0674241.1"/>
    <property type="molecule type" value="Genomic_DNA"/>
</dbReference>
<evidence type="ECO:0000313" key="1">
    <source>
        <dbReference type="EMBL" id="MDC0674241.1"/>
    </source>
</evidence>
<keyword evidence="2" id="KW-1185">Reference proteome</keyword>
<proteinExistence type="predicted"/>
<dbReference type="RefSeq" id="WP_272008307.1">
    <property type="nucleotide sequence ID" value="NZ_JAQNDN010000024.1"/>
</dbReference>
<accession>A0ABT5BMR5</accession>
<name>A0ABT5BMR5_9BACT</name>
<evidence type="ECO:0000313" key="2">
    <source>
        <dbReference type="Proteomes" id="UP001217838"/>
    </source>
</evidence>
<organism evidence="1 2">
    <name type="scientific">Nannocystis radixulma</name>
    <dbReference type="NCBI Taxonomy" id="2995305"/>
    <lineage>
        <taxon>Bacteria</taxon>
        <taxon>Pseudomonadati</taxon>
        <taxon>Myxococcota</taxon>
        <taxon>Polyangia</taxon>
        <taxon>Nannocystales</taxon>
        <taxon>Nannocystaceae</taxon>
        <taxon>Nannocystis</taxon>
    </lineage>
</organism>
<sequence length="146" mass="15376">MSRIRIGHDSWTLDRASLEAYHCHAPEADWNLALDHAGQTLWLAGTVTPGPRAPAELVGAEVTVDLRSLDEVVGALLGRAVTLYPGGQDVCALGFTLAPSPAGVRLAAIVTCDWDRALATFPHDEPVVLELDIDAGVEGLHPGGLP</sequence>